<evidence type="ECO:0000313" key="4">
    <source>
        <dbReference type="Proteomes" id="UP000660611"/>
    </source>
</evidence>
<feature type="compositionally biased region" description="Low complexity" evidence="1">
    <location>
        <begin position="71"/>
        <end position="84"/>
    </location>
</feature>
<organism evidence="3 4">
    <name type="scientific">Dactylosporangium siamense</name>
    <dbReference type="NCBI Taxonomy" id="685454"/>
    <lineage>
        <taxon>Bacteria</taxon>
        <taxon>Bacillati</taxon>
        <taxon>Actinomycetota</taxon>
        <taxon>Actinomycetes</taxon>
        <taxon>Micromonosporales</taxon>
        <taxon>Micromonosporaceae</taxon>
        <taxon>Dactylosporangium</taxon>
    </lineage>
</organism>
<keyword evidence="4" id="KW-1185">Reference proteome</keyword>
<evidence type="ECO:0000256" key="1">
    <source>
        <dbReference type="SAM" id="MobiDB-lite"/>
    </source>
</evidence>
<dbReference type="EMBL" id="BONQ01000071">
    <property type="protein sequence ID" value="GIG46503.1"/>
    <property type="molecule type" value="Genomic_DNA"/>
</dbReference>
<dbReference type="Proteomes" id="UP000660611">
    <property type="component" value="Unassembled WGS sequence"/>
</dbReference>
<dbReference type="AlphaFoldDB" id="A0A919PQK9"/>
<dbReference type="RefSeq" id="WP_203848262.1">
    <property type="nucleotide sequence ID" value="NZ_BAAAVW010000015.1"/>
</dbReference>
<keyword evidence="2" id="KW-0812">Transmembrane</keyword>
<accession>A0A919PQK9</accession>
<protein>
    <submittedName>
        <fullName evidence="3">Uncharacterized protein</fullName>
    </submittedName>
</protein>
<feature type="transmembrane region" description="Helical" evidence="2">
    <location>
        <begin position="35"/>
        <end position="58"/>
    </location>
</feature>
<comment type="caution">
    <text evidence="3">The sequence shown here is derived from an EMBL/GenBank/DDBJ whole genome shotgun (WGS) entry which is preliminary data.</text>
</comment>
<keyword evidence="2" id="KW-0472">Membrane</keyword>
<proteinExistence type="predicted"/>
<feature type="region of interest" description="Disordered" evidence="1">
    <location>
        <begin position="62"/>
        <end position="105"/>
    </location>
</feature>
<sequence length="266" mass="27625">MDLTQAMLAATANPPPTGIDVDQLITGERRRTRRLHAVTGVAVAAALAAGMVALPQLLPQKPSGQSPGLAPPSTATRATRSPAACVTPSPTVNVPPGGKETVQPRPVVPVTESCGAAIARLSDVLTALLPGLVPGATFTNARDGSPLPANVERSGPPAIAYNAGFNVQNGVMSVKIEASEETPAQYRPFAREQCAIPEAHCRSATIGGAELLIRSSTEYGIDVWAVRPDGVLLLALTRSRTPGQPTPLTEQQLIDIVLDPALTMYP</sequence>
<evidence type="ECO:0000313" key="3">
    <source>
        <dbReference type="EMBL" id="GIG46503.1"/>
    </source>
</evidence>
<gene>
    <name evidence="3" type="ORF">Dsi01nite_045440</name>
</gene>
<evidence type="ECO:0000256" key="2">
    <source>
        <dbReference type="SAM" id="Phobius"/>
    </source>
</evidence>
<keyword evidence="2" id="KW-1133">Transmembrane helix</keyword>
<name>A0A919PQK9_9ACTN</name>
<reference evidence="3" key="1">
    <citation type="submission" date="2021-01" db="EMBL/GenBank/DDBJ databases">
        <title>Whole genome shotgun sequence of Dactylosporangium siamense NBRC 106093.</title>
        <authorList>
            <person name="Komaki H."/>
            <person name="Tamura T."/>
        </authorList>
    </citation>
    <scope>NUCLEOTIDE SEQUENCE</scope>
    <source>
        <strain evidence="3">NBRC 106093</strain>
    </source>
</reference>